<evidence type="ECO:0000256" key="2">
    <source>
        <dbReference type="SAM" id="Phobius"/>
    </source>
</evidence>
<dbReference type="InterPro" id="IPR036365">
    <property type="entry name" value="PGBD-like_sf"/>
</dbReference>
<evidence type="ECO:0000256" key="1">
    <source>
        <dbReference type="SAM" id="MobiDB-lite"/>
    </source>
</evidence>
<protein>
    <submittedName>
        <fullName evidence="4">Peptidoglycan-binding protein</fullName>
    </submittedName>
</protein>
<dbReference type="EMBL" id="CP163435">
    <property type="protein sequence ID" value="XDQ28868.1"/>
    <property type="molecule type" value="Genomic_DNA"/>
</dbReference>
<feature type="compositionally biased region" description="Basic and acidic residues" evidence="1">
    <location>
        <begin position="143"/>
        <end position="154"/>
    </location>
</feature>
<feature type="transmembrane region" description="Helical" evidence="2">
    <location>
        <begin position="115"/>
        <end position="140"/>
    </location>
</feature>
<dbReference type="InterPro" id="IPR036366">
    <property type="entry name" value="PGBDSf"/>
</dbReference>
<accession>A0AB39PIJ3</accession>
<name>A0AB39PIJ3_9ACTN</name>
<keyword evidence="2" id="KW-1133">Transmembrane helix</keyword>
<dbReference type="Pfam" id="PF01471">
    <property type="entry name" value="PG_binding_1"/>
    <property type="match status" value="1"/>
</dbReference>
<feature type="compositionally biased region" description="Basic and acidic residues" evidence="1">
    <location>
        <begin position="240"/>
        <end position="256"/>
    </location>
</feature>
<feature type="region of interest" description="Disordered" evidence="1">
    <location>
        <begin position="141"/>
        <end position="257"/>
    </location>
</feature>
<feature type="compositionally biased region" description="Low complexity" evidence="1">
    <location>
        <begin position="162"/>
        <end position="230"/>
    </location>
</feature>
<reference evidence="4" key="1">
    <citation type="submission" date="2024-07" db="EMBL/GenBank/DDBJ databases">
        <authorList>
            <person name="Yu S.T."/>
        </authorList>
    </citation>
    <scope>NUCLEOTIDE SEQUENCE</scope>
    <source>
        <strain evidence="4">R21</strain>
    </source>
</reference>
<proteinExistence type="predicted"/>
<evidence type="ECO:0000313" key="4">
    <source>
        <dbReference type="EMBL" id="XDQ28868.1"/>
    </source>
</evidence>
<dbReference type="AlphaFoldDB" id="A0AB39PIJ3"/>
<dbReference type="SUPFAM" id="SSF47090">
    <property type="entry name" value="PGBD-like"/>
    <property type="match status" value="1"/>
</dbReference>
<keyword evidence="2" id="KW-0812">Transmembrane</keyword>
<keyword evidence="2" id="KW-0472">Membrane</keyword>
<dbReference type="Gene3D" id="1.10.101.10">
    <property type="entry name" value="PGBD-like superfamily/PGBD"/>
    <property type="match status" value="1"/>
</dbReference>
<gene>
    <name evidence="4" type="ORF">AB5J56_31145</name>
</gene>
<sequence>MTDVKGLVCPECGAPRAPDGTPSCACTQRASDALRDARTAEAAAAEDFDPLRIRPYVELEPGDADDSAATMRLAAVPDGVGVGVGDVGLFREAAAVEGEPSVRAEPAAPRRRRRAVLLGAAGAVVTVVAAAGFASGVFSYDTPARDRALPDDTRASVPDVPSEAASESASGAESSTASAPVANPAPSRSASASPSPSPSASPSESSAAPTATAPSGTATPSGAPTTVSATGSVIPTENTSDQRRTQSLRRGDRGPEVTELQLRLSQLSLFIGDPNGNYNATVEDAVRRYQWARGITADELGVYGGTTRARLESETREP</sequence>
<feature type="domain" description="Peptidoglycan binding-like" evidence="3">
    <location>
        <begin position="253"/>
        <end position="311"/>
    </location>
</feature>
<dbReference type="RefSeq" id="WP_369237325.1">
    <property type="nucleotide sequence ID" value="NZ_CP163435.1"/>
</dbReference>
<dbReference type="InterPro" id="IPR002477">
    <property type="entry name" value="Peptidoglycan-bd-like"/>
</dbReference>
<evidence type="ECO:0000259" key="3">
    <source>
        <dbReference type="Pfam" id="PF01471"/>
    </source>
</evidence>
<organism evidence="4">
    <name type="scientific">Streptomyces sp. R21</name>
    <dbReference type="NCBI Taxonomy" id="3238627"/>
    <lineage>
        <taxon>Bacteria</taxon>
        <taxon>Bacillati</taxon>
        <taxon>Actinomycetota</taxon>
        <taxon>Actinomycetes</taxon>
        <taxon>Kitasatosporales</taxon>
        <taxon>Streptomycetaceae</taxon>
        <taxon>Streptomyces</taxon>
    </lineage>
</organism>